<protein>
    <submittedName>
        <fullName evidence="2">Uncharacterized protein</fullName>
    </submittedName>
</protein>
<evidence type="ECO:0000313" key="3">
    <source>
        <dbReference type="Proteomes" id="UP000335636"/>
    </source>
</evidence>
<evidence type="ECO:0000313" key="1">
    <source>
        <dbReference type="EMBL" id="KAF7477794.1"/>
    </source>
</evidence>
<dbReference type="EMBL" id="CABDUW010000220">
    <property type="protein sequence ID" value="VTJ63182.1"/>
    <property type="molecule type" value="Genomic_DNA"/>
</dbReference>
<organism evidence="2 3">
    <name type="scientific">Marmota monax</name>
    <name type="common">Woodchuck</name>
    <dbReference type="NCBI Taxonomy" id="9995"/>
    <lineage>
        <taxon>Eukaryota</taxon>
        <taxon>Metazoa</taxon>
        <taxon>Chordata</taxon>
        <taxon>Craniata</taxon>
        <taxon>Vertebrata</taxon>
        <taxon>Euteleostomi</taxon>
        <taxon>Mammalia</taxon>
        <taxon>Eutheria</taxon>
        <taxon>Euarchontoglires</taxon>
        <taxon>Glires</taxon>
        <taxon>Rodentia</taxon>
        <taxon>Sciuromorpha</taxon>
        <taxon>Sciuridae</taxon>
        <taxon>Xerinae</taxon>
        <taxon>Marmotini</taxon>
        <taxon>Marmota</taxon>
    </lineage>
</organism>
<dbReference type="Proteomes" id="UP000662637">
    <property type="component" value="Unassembled WGS sequence"/>
</dbReference>
<evidence type="ECO:0000313" key="2">
    <source>
        <dbReference type="EMBL" id="VTJ63182.1"/>
    </source>
</evidence>
<sequence>MKETAAPTLSSQALHAFTSSWPPCWGSALCRRPQGTCLLPHTTTPRQVGMEGGTLLPAPNCLSLWGLLYSNCPVQGSKSFTFLWGRGGEPTVLTLHLCMVEPYTGSNQGPLRPLLTATARDLASLVTVCHLPPEIQVPVITSSIPCRPHIATFQGSQPRPLFQEASFLP</sequence>
<dbReference type="EMBL" id="WJEC01001825">
    <property type="protein sequence ID" value="KAF7477794.1"/>
    <property type="molecule type" value="Genomic_DNA"/>
</dbReference>
<reference evidence="1" key="2">
    <citation type="submission" date="2020-08" db="EMBL/GenBank/DDBJ databases">
        <authorList>
            <person name="Shumante A."/>
            <person name="Zimin A.V."/>
            <person name="Puiu D."/>
            <person name="Salzberg S.L."/>
        </authorList>
    </citation>
    <scope>NUCLEOTIDE SEQUENCE</scope>
    <source>
        <strain evidence="1">WC2-LM</strain>
        <tissue evidence="1">Liver</tissue>
    </source>
</reference>
<keyword evidence="3" id="KW-1185">Reference proteome</keyword>
<name>A0A5E4B3E4_MARMO</name>
<gene>
    <name evidence="1" type="ORF">GHT09_011132</name>
    <name evidence="2" type="ORF">MONAX_5E041353</name>
</gene>
<dbReference type="AlphaFoldDB" id="A0A5E4B3E4"/>
<accession>A0A5E4B3E4</accession>
<reference evidence="2 3" key="1">
    <citation type="submission" date="2019-04" db="EMBL/GenBank/DDBJ databases">
        <authorList>
            <person name="Alioto T."/>
            <person name="Alioto T."/>
        </authorList>
    </citation>
    <scope>NUCLEOTIDE SEQUENCE [LARGE SCALE GENOMIC DNA]</scope>
</reference>
<dbReference type="Proteomes" id="UP000335636">
    <property type="component" value="Unassembled WGS sequence"/>
</dbReference>
<proteinExistence type="predicted"/>